<organism evidence="2 3">
    <name type="scientific">Streptomyces capoamus</name>
    <dbReference type="NCBI Taxonomy" id="68183"/>
    <lineage>
        <taxon>Bacteria</taxon>
        <taxon>Bacillati</taxon>
        <taxon>Actinomycetota</taxon>
        <taxon>Actinomycetes</taxon>
        <taxon>Kitasatosporales</taxon>
        <taxon>Streptomycetaceae</taxon>
        <taxon>Streptomyces</taxon>
    </lineage>
</organism>
<dbReference type="EMBL" id="BNBF01000001">
    <property type="protein sequence ID" value="GHG33295.1"/>
    <property type="molecule type" value="Genomic_DNA"/>
</dbReference>
<protein>
    <submittedName>
        <fullName evidence="2">Uncharacterized protein</fullName>
    </submittedName>
</protein>
<sequence length="112" mass="11142">MRYPPALPGHHGQAGGRPSTSRTPGRVRGAVRPEGSGASSDFGDLFAGDATQFCQGATRVAALATPCGQTAPDGERGGVVGAENVLAPVTASIRAASVGNPPDSADGEPFRS</sequence>
<accession>A0A919BYI8</accession>
<evidence type="ECO:0000256" key="1">
    <source>
        <dbReference type="SAM" id="MobiDB-lite"/>
    </source>
</evidence>
<dbReference type="AlphaFoldDB" id="A0A919BYI8"/>
<comment type="caution">
    <text evidence="2">The sequence shown here is derived from an EMBL/GenBank/DDBJ whole genome shotgun (WGS) entry which is preliminary data.</text>
</comment>
<feature type="region of interest" description="Disordered" evidence="1">
    <location>
        <begin position="1"/>
        <end position="44"/>
    </location>
</feature>
<gene>
    <name evidence="2" type="ORF">GCM10018980_01880</name>
</gene>
<evidence type="ECO:0000313" key="3">
    <source>
        <dbReference type="Proteomes" id="UP000619355"/>
    </source>
</evidence>
<dbReference type="Proteomes" id="UP000619355">
    <property type="component" value="Unassembled WGS sequence"/>
</dbReference>
<evidence type="ECO:0000313" key="2">
    <source>
        <dbReference type="EMBL" id="GHG33295.1"/>
    </source>
</evidence>
<name>A0A919BYI8_9ACTN</name>
<reference evidence="3" key="1">
    <citation type="journal article" date="2019" name="Int. J. Syst. Evol. Microbiol.">
        <title>The Global Catalogue of Microorganisms (GCM) 10K type strain sequencing project: providing services to taxonomists for standard genome sequencing and annotation.</title>
        <authorList>
            <consortium name="The Broad Institute Genomics Platform"/>
            <consortium name="The Broad Institute Genome Sequencing Center for Infectious Disease"/>
            <person name="Wu L."/>
            <person name="Ma J."/>
        </authorList>
    </citation>
    <scope>NUCLEOTIDE SEQUENCE [LARGE SCALE GENOMIC DNA]</scope>
    <source>
        <strain evidence="3">JCM 4253</strain>
    </source>
</reference>
<keyword evidence="3" id="KW-1185">Reference proteome</keyword>
<proteinExistence type="predicted"/>